<name>I9LFP8_9FIRM</name>
<evidence type="ECO:0000259" key="1">
    <source>
        <dbReference type="Pfam" id="PF01261"/>
    </source>
</evidence>
<dbReference type="PANTHER" id="PTHR12110">
    <property type="entry name" value="HYDROXYPYRUVATE ISOMERASE"/>
    <property type="match status" value="1"/>
</dbReference>
<accession>I9LFP8</accession>
<proteinExistence type="predicted"/>
<dbReference type="AlphaFoldDB" id="I9LFP8"/>
<dbReference type="EMBL" id="AKVJ01000021">
    <property type="protein sequence ID" value="EIW19206.1"/>
    <property type="molecule type" value="Genomic_DNA"/>
</dbReference>
<dbReference type="Gene3D" id="3.20.20.150">
    <property type="entry name" value="Divalent-metal-dependent TIM barrel enzymes"/>
    <property type="match status" value="1"/>
</dbReference>
<dbReference type="InterPro" id="IPR013022">
    <property type="entry name" value="Xyl_isomerase-like_TIM-brl"/>
</dbReference>
<dbReference type="Proteomes" id="UP000004324">
    <property type="component" value="Unassembled WGS sequence"/>
</dbReference>
<dbReference type="PANTHER" id="PTHR12110:SF21">
    <property type="entry name" value="XYLOSE ISOMERASE-LIKE TIM BARREL DOMAIN-CONTAINING PROTEIN"/>
    <property type="match status" value="1"/>
</dbReference>
<dbReference type="GO" id="GO:0016853">
    <property type="term" value="F:isomerase activity"/>
    <property type="evidence" value="ECO:0007669"/>
    <property type="project" value="UniProtKB-KW"/>
</dbReference>
<sequence length="261" mass="29609">MLISLSNLSFIGFNYTALKQLPDSLGLEIFYEFGNHSHWDKVLKEIYPHQSPQNLSIHGPCIGVNLADENDSHYLAHYKDVFEFAAKWNSKFIVVHTNEEFTGDKTVVRQRVQHRLQELLLLSKNYEIQILIENVGLQPKDTLLFDWKEYLELLLMLPEAGALLDVGHAYINQWDLPDIIAQLGKRLIACHLHDNHGVSDDHLPIGQGTINWNVLFAAICSSAPKTTLVFEYANVDIQTALASIQVTENSYLVQAAEITQD</sequence>
<keyword evidence="2" id="KW-0413">Isomerase</keyword>
<organism evidence="2 3">
    <name type="scientific">Pelosinus fermentans B4</name>
    <dbReference type="NCBI Taxonomy" id="1149862"/>
    <lineage>
        <taxon>Bacteria</taxon>
        <taxon>Bacillati</taxon>
        <taxon>Bacillota</taxon>
        <taxon>Negativicutes</taxon>
        <taxon>Selenomonadales</taxon>
        <taxon>Sporomusaceae</taxon>
        <taxon>Pelosinus</taxon>
    </lineage>
</organism>
<dbReference type="OrthoDB" id="9801960at2"/>
<reference evidence="2 3" key="1">
    <citation type="journal article" date="2012" name="J. Bacteriol.">
        <title>Draft Genome Sequences for Two Metal-Reducing Pelosinus fermentans Strains Isolated from a Cr(VI)-Contaminated Site and for Type Strain R7.</title>
        <authorList>
            <person name="Brown S.D."/>
            <person name="Podar M."/>
            <person name="Klingeman D.M."/>
            <person name="Johnson C.M."/>
            <person name="Yang Z.K."/>
            <person name="Utturkar S.M."/>
            <person name="Land M.L."/>
            <person name="Mosher J.J."/>
            <person name="Hurt R.A.Jr."/>
            <person name="Phelps T.J."/>
            <person name="Palumbo A.V."/>
            <person name="Arkin A.P."/>
            <person name="Hazen T.C."/>
            <person name="Elias D.A."/>
        </authorList>
    </citation>
    <scope>NUCLEOTIDE SEQUENCE [LARGE SCALE GENOMIC DNA]</scope>
    <source>
        <strain evidence="2 3">B4</strain>
    </source>
</reference>
<feature type="domain" description="Xylose isomerase-like TIM barrel" evidence="1">
    <location>
        <begin position="55"/>
        <end position="235"/>
    </location>
</feature>
<dbReference type="SUPFAM" id="SSF51658">
    <property type="entry name" value="Xylose isomerase-like"/>
    <property type="match status" value="1"/>
</dbReference>
<evidence type="ECO:0000313" key="2">
    <source>
        <dbReference type="EMBL" id="EIW19206.1"/>
    </source>
</evidence>
<gene>
    <name evidence="2" type="ORF">FB4_2916</name>
</gene>
<evidence type="ECO:0000313" key="3">
    <source>
        <dbReference type="Proteomes" id="UP000004324"/>
    </source>
</evidence>
<protein>
    <submittedName>
        <fullName evidence="2">Xylose isomerase domain-containing protein TIM barrel</fullName>
    </submittedName>
</protein>
<dbReference type="InterPro" id="IPR036237">
    <property type="entry name" value="Xyl_isomerase-like_sf"/>
</dbReference>
<dbReference type="RefSeq" id="WP_007932750.1">
    <property type="nucleotide sequence ID" value="NZ_AKVJ01000021.1"/>
</dbReference>
<comment type="caution">
    <text evidence="2">The sequence shown here is derived from an EMBL/GenBank/DDBJ whole genome shotgun (WGS) entry which is preliminary data.</text>
</comment>
<dbReference type="InterPro" id="IPR050312">
    <property type="entry name" value="IolE/XylAMocC-like"/>
</dbReference>
<dbReference type="Pfam" id="PF01261">
    <property type="entry name" value="AP_endonuc_2"/>
    <property type="match status" value="1"/>
</dbReference>
<dbReference type="PATRIC" id="fig|1149862.3.peg.1471"/>
<keyword evidence="3" id="KW-1185">Reference proteome</keyword>